<protein>
    <submittedName>
        <fullName evidence="2">DUF4249 domain-containing protein</fullName>
    </submittedName>
</protein>
<dbReference type="EMBL" id="JAJADR010000002">
    <property type="protein sequence ID" value="MCB2408461.1"/>
    <property type="molecule type" value="Genomic_DNA"/>
</dbReference>
<keyword evidence="3" id="KW-1185">Reference proteome</keyword>
<proteinExistence type="predicted"/>
<gene>
    <name evidence="2" type="ORF">LGH74_10780</name>
</gene>
<reference evidence="2" key="1">
    <citation type="submission" date="2021-10" db="EMBL/GenBank/DDBJ databases">
        <authorList>
            <person name="Dean J.D."/>
            <person name="Kim M.K."/>
            <person name="Newey C.N."/>
            <person name="Stoker T.S."/>
            <person name="Thompson D.W."/>
            <person name="Grose J.H."/>
        </authorList>
    </citation>
    <scope>NUCLEOTIDE SEQUENCE</scope>
    <source>
        <strain evidence="2">BT178</strain>
    </source>
</reference>
<evidence type="ECO:0000256" key="1">
    <source>
        <dbReference type="SAM" id="SignalP"/>
    </source>
</evidence>
<evidence type="ECO:0000313" key="3">
    <source>
        <dbReference type="Proteomes" id="UP001165296"/>
    </source>
</evidence>
<dbReference type="RefSeq" id="WP_226175555.1">
    <property type="nucleotide sequence ID" value="NZ_JAJADR010000002.1"/>
</dbReference>
<dbReference type="Pfam" id="PF14054">
    <property type="entry name" value="DUF4249"/>
    <property type="match status" value="1"/>
</dbReference>
<dbReference type="PROSITE" id="PS51257">
    <property type="entry name" value="PROKAR_LIPOPROTEIN"/>
    <property type="match status" value="1"/>
</dbReference>
<accession>A0ABS8ARQ3</accession>
<feature type="signal peptide" evidence="1">
    <location>
        <begin position="1"/>
        <end position="19"/>
    </location>
</feature>
<sequence length="302" mass="33033">MRTKPLFATLSLTSLLLLAAGCNLEKEVDVVLPAYTPELTVECYLKPEEIPRLTVVESGAYLPSAASATDQLTITLPSATTPTVGIGINGITIQVPVDVTVRLTLPGGQVMPLRFAPGIDPVTRKVFTHIGTAPLAMQPGQRFDLDVRDTRNHRVTGTTTVPTFIPIDTVRYEFNGLSGSNRKANILTRWTDPTGTADYYYLLLNKFSEPNDDSGDYLLNDQQFNGQTYTAPTTYRFEPGDTMTATLYHMEQAHYNFQQSVLGAVSANGNPFAQPARIRSTVQGGLGVFTVLMADRRTVILQ</sequence>
<keyword evidence="1" id="KW-0732">Signal</keyword>
<evidence type="ECO:0000313" key="2">
    <source>
        <dbReference type="EMBL" id="MCB2408461.1"/>
    </source>
</evidence>
<feature type="chain" id="PRO_5046190259" evidence="1">
    <location>
        <begin position="20"/>
        <end position="302"/>
    </location>
</feature>
<name>A0ABS8ARQ3_9BACT</name>
<comment type="caution">
    <text evidence="2">The sequence shown here is derived from an EMBL/GenBank/DDBJ whole genome shotgun (WGS) entry which is preliminary data.</text>
</comment>
<dbReference type="InterPro" id="IPR025345">
    <property type="entry name" value="DUF4249"/>
</dbReference>
<organism evidence="2 3">
    <name type="scientific">Hymenobacter lucidus</name>
    <dbReference type="NCBI Taxonomy" id="2880930"/>
    <lineage>
        <taxon>Bacteria</taxon>
        <taxon>Pseudomonadati</taxon>
        <taxon>Bacteroidota</taxon>
        <taxon>Cytophagia</taxon>
        <taxon>Cytophagales</taxon>
        <taxon>Hymenobacteraceae</taxon>
        <taxon>Hymenobacter</taxon>
    </lineage>
</organism>
<dbReference type="Proteomes" id="UP001165296">
    <property type="component" value="Unassembled WGS sequence"/>
</dbReference>